<gene>
    <name evidence="5" type="ORF">SG34_032420</name>
</gene>
<dbReference type="PANTHER" id="PTHR32347">
    <property type="entry name" value="EFFLUX SYSTEM COMPONENT YKNX-RELATED"/>
    <property type="match status" value="1"/>
</dbReference>
<organism evidence="5 6">
    <name type="scientific">Thalassomonas viridans</name>
    <dbReference type="NCBI Taxonomy" id="137584"/>
    <lineage>
        <taxon>Bacteria</taxon>
        <taxon>Pseudomonadati</taxon>
        <taxon>Pseudomonadota</taxon>
        <taxon>Gammaproteobacteria</taxon>
        <taxon>Alteromonadales</taxon>
        <taxon>Colwelliaceae</taxon>
        <taxon>Thalassomonas</taxon>
    </lineage>
</organism>
<dbReference type="Gene3D" id="2.40.420.20">
    <property type="match status" value="1"/>
</dbReference>
<dbReference type="KEGG" id="tvd:SG34_032420"/>
<protein>
    <submittedName>
        <fullName evidence="5">HlyD family efflux transporter periplasmic adaptor subunit</fullName>
    </submittedName>
</protein>
<feature type="transmembrane region" description="Helical" evidence="3">
    <location>
        <begin position="12"/>
        <end position="38"/>
    </location>
</feature>
<keyword evidence="3" id="KW-0812">Transmembrane</keyword>
<dbReference type="Gene3D" id="2.40.30.170">
    <property type="match status" value="1"/>
</dbReference>
<accession>A0AAF0CD98</accession>
<evidence type="ECO:0000256" key="2">
    <source>
        <dbReference type="ARBA" id="ARBA00023054"/>
    </source>
</evidence>
<dbReference type="GO" id="GO:0030313">
    <property type="term" value="C:cell envelope"/>
    <property type="evidence" value="ECO:0007669"/>
    <property type="project" value="UniProtKB-SubCell"/>
</dbReference>
<proteinExistence type="predicted"/>
<feature type="domain" description="CzcB-like C-terminal circularly permuted SH3-like" evidence="4">
    <location>
        <begin position="359"/>
        <end position="411"/>
    </location>
</feature>
<dbReference type="PANTHER" id="PTHR32347:SF23">
    <property type="entry name" value="BLL5650 PROTEIN"/>
    <property type="match status" value="1"/>
</dbReference>
<keyword evidence="3" id="KW-1133">Transmembrane helix</keyword>
<evidence type="ECO:0000259" key="4">
    <source>
        <dbReference type="Pfam" id="PF25975"/>
    </source>
</evidence>
<keyword evidence="3" id="KW-0472">Membrane</keyword>
<reference evidence="5 6" key="1">
    <citation type="journal article" date="2015" name="Genome Announc.">
        <title>Draft Genome Sequences of Marine Isolates of Thalassomonas viridans and Thalassomonas actiniarum.</title>
        <authorList>
            <person name="Olonade I."/>
            <person name="van Zyl L.J."/>
            <person name="Trindade M."/>
        </authorList>
    </citation>
    <scope>NUCLEOTIDE SEQUENCE [LARGE SCALE GENOMIC DNA]</scope>
    <source>
        <strain evidence="5 6">XOM25</strain>
    </source>
</reference>
<evidence type="ECO:0000256" key="3">
    <source>
        <dbReference type="SAM" id="Phobius"/>
    </source>
</evidence>
<evidence type="ECO:0000313" key="5">
    <source>
        <dbReference type="EMBL" id="WDE08626.1"/>
    </source>
</evidence>
<dbReference type="InterPro" id="IPR058649">
    <property type="entry name" value="CzcB_C"/>
</dbReference>
<dbReference type="AlphaFoldDB" id="A0AAF0CD98"/>
<dbReference type="Pfam" id="PF25975">
    <property type="entry name" value="CzcB_C"/>
    <property type="match status" value="1"/>
</dbReference>
<dbReference type="InterPro" id="IPR050465">
    <property type="entry name" value="UPF0194_transport"/>
</dbReference>
<dbReference type="RefSeq" id="WP_053047090.1">
    <property type="nucleotide sequence ID" value="NZ_CP059734.1"/>
</dbReference>
<dbReference type="Proteomes" id="UP000032352">
    <property type="component" value="Chromosome pTvir"/>
</dbReference>
<evidence type="ECO:0000313" key="6">
    <source>
        <dbReference type="Proteomes" id="UP000032352"/>
    </source>
</evidence>
<reference evidence="5 6" key="2">
    <citation type="journal article" date="2022" name="Mar. Drugs">
        <title>Bioassay-Guided Fractionation Leads to the Detection of Cholic Acid Generated by the Rare Thalassomonas sp.</title>
        <authorList>
            <person name="Pheiffer F."/>
            <person name="Schneider Y.K."/>
            <person name="Hansen E.H."/>
            <person name="Andersen J.H."/>
            <person name="Isaksson J."/>
            <person name="Busche T."/>
            <person name="R C."/>
            <person name="Kalinowski J."/>
            <person name="Zyl L.V."/>
            <person name="Trindade M."/>
        </authorList>
    </citation>
    <scope>NUCLEOTIDE SEQUENCE [LARGE SCALE GENOMIC DNA]</scope>
    <source>
        <strain evidence="5 6">XOM25</strain>
    </source>
</reference>
<evidence type="ECO:0000256" key="1">
    <source>
        <dbReference type="ARBA" id="ARBA00004196"/>
    </source>
</evidence>
<dbReference type="EMBL" id="CP059734">
    <property type="protein sequence ID" value="WDE08626.1"/>
    <property type="molecule type" value="Genomic_DNA"/>
</dbReference>
<comment type="subcellular location">
    <subcellularLocation>
        <location evidence="1">Cell envelope</location>
    </subcellularLocation>
</comment>
<name>A0AAF0CD98_9GAMM</name>
<keyword evidence="6" id="KW-1185">Reference proteome</keyword>
<keyword evidence="2" id="KW-0175">Coiled coil</keyword>
<sequence>MNILLLTGKHNGLAKVLIQVKGTVFISLLTALLLFTLMGCGQSQKAPNLYQVKKQRFEIKIPAFGELFAAKATVISAPASGHGSQNLAWLAPEYARVKKGDIIARFDGEVMDVQRSLEQIEISLTEQDLEENYFSLALELNAINQEINMIHREANFAKRFSIDDVRIRSRLEILDASENSDFLEAKLHYLKWKKASFEQTSLGDIDLLKMKHIQSTRKIAQLKKDLSMLEIKAPHEGLLIYSADWRGEKPKEGKLLWPGQKMAELPDVSKMKAKLFVFEHEASGLAPGQKVELNLYAFSKLPFSGVVETVASFPASIKRADPQKYFEVVVTLDKQQTELFVPGRKLTASISVTEPVEKIVVPRQSLFSEDNKPYVYLFNNGEYYRQYVTLGQSSLSHVEVMSGLAENQQIALIKVEGS</sequence>